<dbReference type="SUPFAM" id="SSF46785">
    <property type="entry name" value="Winged helix' DNA-binding domain"/>
    <property type="match status" value="1"/>
</dbReference>
<reference evidence="5 6" key="1">
    <citation type="submission" date="2016-11" db="EMBL/GenBank/DDBJ databases">
        <authorList>
            <person name="Jaros S."/>
            <person name="Januszkiewicz K."/>
            <person name="Wedrychowicz H."/>
        </authorList>
    </citation>
    <scope>NUCLEOTIDE SEQUENCE [LARGE SCALE GENOMIC DNA]</scope>
    <source>
        <strain evidence="5 6">DSM 15929</strain>
    </source>
</reference>
<feature type="domain" description="HTH gntR-type" evidence="4">
    <location>
        <begin position="45"/>
        <end position="113"/>
    </location>
</feature>
<dbReference type="InterPro" id="IPR036390">
    <property type="entry name" value="WH_DNA-bd_sf"/>
</dbReference>
<sequence>MLLCKLKFSIDKELLKAYIVYIEYIQYNEQGEQQVDIIISNSSGKPIYEQITMQIKNMIMSGELRPGDSLPSMRLLAKELRISVITTKRAYEDLERDGFITTLVGKGSFVSETNTEIMKEEQYRTIEEFLQKAAEIAKKSGIKLEELHQILDMIFKED</sequence>
<dbReference type="Proteomes" id="UP000184386">
    <property type="component" value="Unassembled WGS sequence"/>
</dbReference>
<evidence type="ECO:0000256" key="2">
    <source>
        <dbReference type="ARBA" id="ARBA00023125"/>
    </source>
</evidence>
<dbReference type="AlphaFoldDB" id="A0A1M7BND8"/>
<dbReference type="GO" id="GO:0003677">
    <property type="term" value="F:DNA binding"/>
    <property type="evidence" value="ECO:0007669"/>
    <property type="project" value="UniProtKB-KW"/>
</dbReference>
<evidence type="ECO:0000313" key="6">
    <source>
        <dbReference type="Proteomes" id="UP000184386"/>
    </source>
</evidence>
<dbReference type="EMBL" id="FRAC01000038">
    <property type="protein sequence ID" value="SHL56433.1"/>
    <property type="molecule type" value="Genomic_DNA"/>
</dbReference>
<protein>
    <submittedName>
        <fullName evidence="5">Transcriptional regulator, GntR family</fullName>
    </submittedName>
</protein>
<keyword evidence="2" id="KW-0238">DNA-binding</keyword>
<dbReference type="Gene3D" id="1.10.10.10">
    <property type="entry name" value="Winged helix-like DNA-binding domain superfamily/Winged helix DNA-binding domain"/>
    <property type="match status" value="1"/>
</dbReference>
<name>A0A1M7BND8_9FIRM</name>
<dbReference type="InterPro" id="IPR000524">
    <property type="entry name" value="Tscrpt_reg_HTH_GntR"/>
</dbReference>
<organism evidence="5 6">
    <name type="scientific">Anaerocolumna jejuensis DSM 15929</name>
    <dbReference type="NCBI Taxonomy" id="1121322"/>
    <lineage>
        <taxon>Bacteria</taxon>
        <taxon>Bacillati</taxon>
        <taxon>Bacillota</taxon>
        <taxon>Clostridia</taxon>
        <taxon>Lachnospirales</taxon>
        <taxon>Lachnospiraceae</taxon>
        <taxon>Anaerocolumna</taxon>
    </lineage>
</organism>
<keyword evidence="1" id="KW-0805">Transcription regulation</keyword>
<dbReference type="PROSITE" id="PS50949">
    <property type="entry name" value="HTH_GNTR"/>
    <property type="match status" value="1"/>
</dbReference>
<dbReference type="PANTHER" id="PTHR38445:SF7">
    <property type="entry name" value="GNTR-FAMILY TRANSCRIPTIONAL REGULATOR"/>
    <property type="match status" value="1"/>
</dbReference>
<dbReference type="STRING" id="1121322.SAMN02745136_05178"/>
<evidence type="ECO:0000256" key="3">
    <source>
        <dbReference type="ARBA" id="ARBA00023163"/>
    </source>
</evidence>
<dbReference type="InterPro" id="IPR036388">
    <property type="entry name" value="WH-like_DNA-bd_sf"/>
</dbReference>
<dbReference type="PANTHER" id="PTHR38445">
    <property type="entry name" value="HTH-TYPE TRANSCRIPTIONAL REPRESSOR YTRA"/>
    <property type="match status" value="1"/>
</dbReference>
<evidence type="ECO:0000259" key="4">
    <source>
        <dbReference type="PROSITE" id="PS50949"/>
    </source>
</evidence>
<dbReference type="CDD" id="cd07377">
    <property type="entry name" value="WHTH_GntR"/>
    <property type="match status" value="1"/>
</dbReference>
<evidence type="ECO:0000256" key="1">
    <source>
        <dbReference type="ARBA" id="ARBA00023015"/>
    </source>
</evidence>
<proteinExistence type="predicted"/>
<dbReference type="SMART" id="SM00345">
    <property type="entry name" value="HTH_GNTR"/>
    <property type="match status" value="1"/>
</dbReference>
<accession>A0A1M7BND8</accession>
<gene>
    <name evidence="5" type="ORF">SAMN02745136_05178</name>
</gene>
<dbReference type="GO" id="GO:0003700">
    <property type="term" value="F:DNA-binding transcription factor activity"/>
    <property type="evidence" value="ECO:0007669"/>
    <property type="project" value="InterPro"/>
</dbReference>
<keyword evidence="6" id="KW-1185">Reference proteome</keyword>
<dbReference type="Pfam" id="PF00392">
    <property type="entry name" value="GntR"/>
    <property type="match status" value="1"/>
</dbReference>
<evidence type="ECO:0000313" key="5">
    <source>
        <dbReference type="EMBL" id="SHL56433.1"/>
    </source>
</evidence>
<keyword evidence="3" id="KW-0804">Transcription</keyword>